<comment type="similarity">
    <text evidence="3">Belongs to the TTC4 family.</text>
</comment>
<dbReference type="InterPro" id="IPR044059">
    <property type="entry name" value="Csn1/TTC4_wheel"/>
</dbReference>
<dbReference type="GO" id="GO:0005634">
    <property type="term" value="C:nucleus"/>
    <property type="evidence" value="ECO:0007669"/>
    <property type="project" value="TreeGrafter"/>
</dbReference>
<dbReference type="GO" id="GO:0030544">
    <property type="term" value="F:Hsp70 protein binding"/>
    <property type="evidence" value="ECO:0007669"/>
    <property type="project" value="EnsemblFungi"/>
</dbReference>
<feature type="domain" description="Cns1/TTC4 wheel" evidence="4">
    <location>
        <begin position="238"/>
        <end position="344"/>
    </location>
</feature>
<evidence type="ECO:0000313" key="5">
    <source>
        <dbReference type="EMBL" id="ODV90284.1"/>
    </source>
</evidence>
<name>A0A1E4TEU5_9ASCO</name>
<evidence type="ECO:0000256" key="3">
    <source>
        <dbReference type="ARBA" id="ARBA00023602"/>
    </source>
</evidence>
<gene>
    <name evidence="5" type="ORF">CANCADRAFT_56839</name>
</gene>
<dbReference type="Gene3D" id="1.25.40.10">
    <property type="entry name" value="Tetratricopeptide repeat domain"/>
    <property type="match status" value="1"/>
</dbReference>
<dbReference type="PANTHER" id="PTHR46035:SF1">
    <property type="entry name" value="TETRATRICOPEPTIDE REPEAT PROTEIN 4"/>
    <property type="match status" value="1"/>
</dbReference>
<dbReference type="SUPFAM" id="SSF48452">
    <property type="entry name" value="TPR-like"/>
    <property type="match status" value="1"/>
</dbReference>
<dbReference type="GO" id="GO:0051879">
    <property type="term" value="F:Hsp90 protein binding"/>
    <property type="evidence" value="ECO:0007669"/>
    <property type="project" value="EnsemblFungi"/>
</dbReference>
<keyword evidence="2" id="KW-0802">TPR repeat</keyword>
<reference evidence="6" key="1">
    <citation type="submission" date="2016-02" db="EMBL/GenBank/DDBJ databases">
        <title>Comparative genomics of biotechnologically important yeasts.</title>
        <authorList>
            <consortium name="DOE Joint Genome Institute"/>
            <person name="Riley R."/>
            <person name="Haridas S."/>
            <person name="Wolfe K.H."/>
            <person name="Lopes M.R."/>
            <person name="Hittinger C.T."/>
            <person name="Goker M."/>
            <person name="Salamov A."/>
            <person name="Wisecaver J."/>
            <person name="Long T.M."/>
            <person name="Aerts A.L."/>
            <person name="Barry K."/>
            <person name="Choi C."/>
            <person name="Clum A."/>
            <person name="Coughlan A.Y."/>
            <person name="Deshpande S."/>
            <person name="Douglass A.P."/>
            <person name="Hanson S.J."/>
            <person name="Klenk H.-P."/>
            <person name="Labutti K."/>
            <person name="Lapidus A."/>
            <person name="Lindquist E."/>
            <person name="Lipzen A."/>
            <person name="Meier-Kolthoff J.P."/>
            <person name="Ohm R.A."/>
            <person name="Otillar R.P."/>
            <person name="Pangilinan J."/>
            <person name="Peng Y."/>
            <person name="Rokas A."/>
            <person name="Rosa C.A."/>
            <person name="Scheuner C."/>
            <person name="Sibirny A.A."/>
            <person name="Slot J.C."/>
            <person name="Stielow J.B."/>
            <person name="Sun H."/>
            <person name="Kurtzman C.P."/>
            <person name="Blackwell M."/>
            <person name="Jeffries T.W."/>
            <person name="Grigoriev I.V."/>
        </authorList>
    </citation>
    <scope>NUCLEOTIDE SEQUENCE [LARGE SCALE GENOMIC DNA]</scope>
    <source>
        <strain evidence="6">NRRL Y-17796</strain>
    </source>
</reference>
<dbReference type="AlphaFoldDB" id="A0A1E4TEU5"/>
<dbReference type="Pfam" id="PF18972">
    <property type="entry name" value="Wheel"/>
    <property type="match status" value="1"/>
</dbReference>
<evidence type="ECO:0000259" key="4">
    <source>
        <dbReference type="Pfam" id="PF18972"/>
    </source>
</evidence>
<protein>
    <recommendedName>
        <fullName evidence="4">Cns1/TTC4 wheel domain-containing protein</fullName>
    </recommendedName>
</protein>
<dbReference type="OrthoDB" id="420195at2759"/>
<organism evidence="5 6">
    <name type="scientific">Tortispora caseinolytica NRRL Y-17796</name>
    <dbReference type="NCBI Taxonomy" id="767744"/>
    <lineage>
        <taxon>Eukaryota</taxon>
        <taxon>Fungi</taxon>
        <taxon>Dikarya</taxon>
        <taxon>Ascomycota</taxon>
        <taxon>Saccharomycotina</taxon>
        <taxon>Trigonopsidomycetes</taxon>
        <taxon>Trigonopsidales</taxon>
        <taxon>Trigonopsidaceae</taxon>
        <taxon>Tortispora</taxon>
    </lineage>
</organism>
<dbReference type="GO" id="GO:0042026">
    <property type="term" value="P:protein refolding"/>
    <property type="evidence" value="ECO:0007669"/>
    <property type="project" value="EnsemblFungi"/>
</dbReference>
<dbReference type="InterPro" id="IPR011990">
    <property type="entry name" value="TPR-like_helical_dom_sf"/>
</dbReference>
<dbReference type="CDD" id="cd21381">
    <property type="entry name" value="CTWD_TTC4"/>
    <property type="match status" value="1"/>
</dbReference>
<dbReference type="InterPro" id="IPR019734">
    <property type="entry name" value="TPR_rpt"/>
</dbReference>
<sequence length="361" mass="40906">MPLFMTELDESDGEGGENIPLEAMKALQFDDDSDAYENAQSFKDQGNESFKFKDYSNAIALYDNALKIKAQIAEGKRTTTEPLGKQMALWLSCYLNKSACNFELKNYRRCINDAKQALQIDPRNLKAHYRASKAFLALDKTDECFELLRHGLEIDSHNLALQSVLKQLASRREYLDKVEAASREREEKRKLNAAALLQAKKHYKLLFQKSLGSSDSMPAGDIALLDQNNDPATAFTEDTSLYFPVVILYPLVLQSDYIESWEQSITPAEQLEQLFSQPAPWDEHNEYTKSSVELFADTPSAGLLKVGKNIPLIKILENGKVPLLDGIVRLYVTPKRRSSEFIAKHKESVEERTKSRITVNL</sequence>
<dbReference type="Proteomes" id="UP000095023">
    <property type="component" value="Unassembled WGS sequence"/>
</dbReference>
<accession>A0A1E4TEU5</accession>
<evidence type="ECO:0000256" key="2">
    <source>
        <dbReference type="ARBA" id="ARBA00022803"/>
    </source>
</evidence>
<dbReference type="SMART" id="SM00028">
    <property type="entry name" value="TPR"/>
    <property type="match status" value="3"/>
</dbReference>
<dbReference type="EMBL" id="KV453842">
    <property type="protein sequence ID" value="ODV90284.1"/>
    <property type="molecule type" value="Genomic_DNA"/>
</dbReference>
<dbReference type="GO" id="GO:0005829">
    <property type="term" value="C:cytosol"/>
    <property type="evidence" value="ECO:0007669"/>
    <property type="project" value="TreeGrafter"/>
</dbReference>
<dbReference type="PANTHER" id="PTHR46035">
    <property type="entry name" value="TETRATRICOPEPTIDE REPEAT PROTEIN 4"/>
    <property type="match status" value="1"/>
</dbReference>
<evidence type="ECO:0000256" key="1">
    <source>
        <dbReference type="ARBA" id="ARBA00022737"/>
    </source>
</evidence>
<evidence type="ECO:0000313" key="6">
    <source>
        <dbReference type="Proteomes" id="UP000095023"/>
    </source>
</evidence>
<proteinExistence type="inferred from homology"/>
<keyword evidence="1" id="KW-0677">Repeat</keyword>
<keyword evidence="6" id="KW-1185">Reference proteome</keyword>
<dbReference type="GO" id="GO:0043022">
    <property type="term" value="F:ribosome binding"/>
    <property type="evidence" value="ECO:0007669"/>
    <property type="project" value="EnsemblFungi"/>
</dbReference>